<proteinExistence type="predicted"/>
<organism evidence="2 3">
    <name type="scientific">candidate division KSB3 bacterium</name>
    <dbReference type="NCBI Taxonomy" id="2044937"/>
    <lineage>
        <taxon>Bacteria</taxon>
        <taxon>candidate division KSB3</taxon>
    </lineage>
</organism>
<dbReference type="SUPFAM" id="SSF53067">
    <property type="entry name" value="Actin-like ATPase domain"/>
    <property type="match status" value="1"/>
</dbReference>
<protein>
    <recommendedName>
        <fullName evidence="1">Hydantoinase/oxoprolinase N-terminal domain-containing protein</fullName>
    </recommendedName>
</protein>
<dbReference type="Pfam" id="PF05378">
    <property type="entry name" value="Hydant_A_N"/>
    <property type="match status" value="1"/>
</dbReference>
<evidence type="ECO:0000313" key="3">
    <source>
        <dbReference type="Proteomes" id="UP000230821"/>
    </source>
</evidence>
<dbReference type="Gene3D" id="3.30.420.40">
    <property type="match status" value="1"/>
</dbReference>
<accession>A0A2G6KLI7</accession>
<feature type="domain" description="Hydantoinase/oxoprolinase N-terminal" evidence="1">
    <location>
        <begin position="5"/>
        <end position="140"/>
    </location>
</feature>
<dbReference type="PANTHER" id="PTHR11365">
    <property type="entry name" value="5-OXOPROLINASE RELATED"/>
    <property type="match status" value="1"/>
</dbReference>
<dbReference type="InterPro" id="IPR045079">
    <property type="entry name" value="Oxoprolinase-like"/>
</dbReference>
<gene>
    <name evidence="2" type="ORF">CSA56_00140</name>
</gene>
<reference evidence="2 3" key="1">
    <citation type="submission" date="2017-10" db="EMBL/GenBank/DDBJ databases">
        <title>Novel microbial diversity and functional potential in the marine mammal oral microbiome.</title>
        <authorList>
            <person name="Dudek N.K."/>
            <person name="Sun C.L."/>
            <person name="Burstein D."/>
            <person name="Kantor R.S."/>
            <person name="Aliaga Goltsman D.S."/>
            <person name="Bik E.M."/>
            <person name="Thomas B.C."/>
            <person name="Banfield J.F."/>
            <person name="Relman D.A."/>
        </authorList>
    </citation>
    <scope>NUCLEOTIDE SEQUENCE [LARGE SCALE GENOMIC DNA]</scope>
    <source>
        <strain evidence="2">DOLJORAL78_47_16</strain>
    </source>
</reference>
<dbReference type="GO" id="GO:0006749">
    <property type="term" value="P:glutathione metabolic process"/>
    <property type="evidence" value="ECO:0007669"/>
    <property type="project" value="TreeGrafter"/>
</dbReference>
<evidence type="ECO:0000259" key="1">
    <source>
        <dbReference type="Pfam" id="PF05378"/>
    </source>
</evidence>
<evidence type="ECO:0000313" key="2">
    <source>
        <dbReference type="EMBL" id="PIE36527.1"/>
    </source>
</evidence>
<dbReference type="InterPro" id="IPR008040">
    <property type="entry name" value="Hydant_A_N"/>
</dbReference>
<dbReference type="GO" id="GO:0017168">
    <property type="term" value="F:5-oxoprolinase (ATP-hydrolyzing) activity"/>
    <property type="evidence" value="ECO:0007669"/>
    <property type="project" value="TreeGrafter"/>
</dbReference>
<name>A0A2G6KLI7_9BACT</name>
<sequence>MPITLGIDTGGTYTDAVIMDHKRSKVLAQAKALTTRHNLSEGIQEAITTVLNSQPGRFSSTDVELVGLSTTLATNSIVEGHGSPICLLLIGYDADLIRRYNFENALITRDVVYIKGGHDAQGEEAAPLDETAVRNAVAERRSRIYHLWS</sequence>
<dbReference type="EMBL" id="PDSK01000006">
    <property type="protein sequence ID" value="PIE36527.1"/>
    <property type="molecule type" value="Genomic_DNA"/>
</dbReference>
<dbReference type="Proteomes" id="UP000230821">
    <property type="component" value="Unassembled WGS sequence"/>
</dbReference>
<dbReference type="AlphaFoldDB" id="A0A2G6KLI7"/>
<dbReference type="PANTHER" id="PTHR11365:SF2">
    <property type="entry name" value="5-OXOPROLINASE"/>
    <property type="match status" value="1"/>
</dbReference>
<dbReference type="InterPro" id="IPR043129">
    <property type="entry name" value="ATPase_NBD"/>
</dbReference>
<dbReference type="GO" id="GO:0005829">
    <property type="term" value="C:cytosol"/>
    <property type="evidence" value="ECO:0007669"/>
    <property type="project" value="TreeGrafter"/>
</dbReference>
<comment type="caution">
    <text evidence="2">The sequence shown here is derived from an EMBL/GenBank/DDBJ whole genome shotgun (WGS) entry which is preliminary data.</text>
</comment>